<dbReference type="GO" id="GO:0046872">
    <property type="term" value="F:metal ion binding"/>
    <property type="evidence" value="ECO:0007669"/>
    <property type="project" value="UniProtKB-KW"/>
</dbReference>
<dbReference type="PANTHER" id="PTHR20855">
    <property type="entry name" value="ADIPOR/PROGESTIN RECEPTOR-RELATED"/>
    <property type="match status" value="1"/>
</dbReference>
<feature type="transmembrane region" description="Helical" evidence="8">
    <location>
        <begin position="58"/>
        <end position="77"/>
    </location>
</feature>
<reference evidence="9 12" key="1">
    <citation type="submission" date="2018-02" db="EMBL/GenBank/DDBJ databases">
        <title>Deep subsurface shale carbon reservoir microbial communities from Ohio and West Virginia, USA.</title>
        <authorList>
            <person name="Wrighton K."/>
        </authorList>
    </citation>
    <scope>NUCLEOTIDE SEQUENCE [LARGE SCALE GENOMIC DNA]</scope>
    <source>
        <strain evidence="9 12">UTICA-S1B6</strain>
    </source>
</reference>
<keyword evidence="7" id="KW-0479">Metal-binding</keyword>
<dbReference type="Proteomes" id="UP000239446">
    <property type="component" value="Unassembled WGS sequence"/>
</dbReference>
<feature type="transmembrane region" description="Helical" evidence="8">
    <location>
        <begin position="26"/>
        <end position="46"/>
    </location>
</feature>
<feature type="transmembrane region" description="Helical" evidence="8">
    <location>
        <begin position="200"/>
        <end position="220"/>
    </location>
</feature>
<dbReference type="NCBIfam" id="TIGR01065">
    <property type="entry name" value="hlyIII"/>
    <property type="match status" value="1"/>
</dbReference>
<evidence type="ECO:0000313" key="10">
    <source>
        <dbReference type="EMBL" id="PPK56331.1"/>
    </source>
</evidence>
<dbReference type="Pfam" id="PF03006">
    <property type="entry name" value="HlyIII"/>
    <property type="match status" value="1"/>
</dbReference>
<evidence type="ECO:0000256" key="8">
    <source>
        <dbReference type="SAM" id="Phobius"/>
    </source>
</evidence>
<dbReference type="STRING" id="930118.SAMN05216429_108162"/>
<feature type="transmembrane region" description="Helical" evidence="8">
    <location>
        <begin position="117"/>
        <end position="137"/>
    </location>
</feature>
<comment type="subcellular location">
    <subcellularLocation>
        <location evidence="1">Cell membrane</location>
        <topology evidence="1">Multi-pass membrane protein</topology>
    </subcellularLocation>
</comment>
<sequence>MTHGISTSDQTGDTIHHRIEEWINSATHVIGALLSVIGTVALLVGASEQGDAWKMVSFSVFGASLALLYVASALYHGSRHPKWRAVFKTLDHCAIFFLIAGTYTPLVLVNLRGTTGWTLFTIVWSLALAGVALKIAFKHRFKLARVGIYIAMGWLIVFAASDLAANINETALYLTIAGGVVYTVGVAFYLADRIPYMHAIWHLFVIGGSACHFAAIYSGVLPHTI</sequence>
<dbReference type="InterPro" id="IPR004254">
    <property type="entry name" value="AdipoR/HlyIII-related"/>
</dbReference>
<evidence type="ECO:0000256" key="6">
    <source>
        <dbReference type="ARBA" id="ARBA00023136"/>
    </source>
</evidence>
<dbReference type="GO" id="GO:0140911">
    <property type="term" value="F:pore-forming activity"/>
    <property type="evidence" value="ECO:0007669"/>
    <property type="project" value="InterPro"/>
</dbReference>
<organism evidence="10 11">
    <name type="scientific">Marinobacter persicus</name>
    <dbReference type="NCBI Taxonomy" id="930118"/>
    <lineage>
        <taxon>Bacteria</taxon>
        <taxon>Pseudomonadati</taxon>
        <taxon>Pseudomonadota</taxon>
        <taxon>Gammaproteobacteria</taxon>
        <taxon>Pseudomonadales</taxon>
        <taxon>Marinobacteraceae</taxon>
        <taxon>Marinobacter</taxon>
    </lineage>
</organism>
<proteinExistence type="inferred from homology"/>
<name>A0A2S6GAF9_9GAMM</name>
<dbReference type="InterPro" id="IPR005744">
    <property type="entry name" value="Hy-lIII"/>
</dbReference>
<evidence type="ECO:0000256" key="4">
    <source>
        <dbReference type="ARBA" id="ARBA00022692"/>
    </source>
</evidence>
<feature type="transmembrane region" description="Helical" evidence="8">
    <location>
        <begin position="171"/>
        <end position="191"/>
    </location>
</feature>
<dbReference type="RefSeq" id="WP_104414601.1">
    <property type="nucleotide sequence ID" value="NZ_PTIT01000001.1"/>
</dbReference>
<keyword evidence="12" id="KW-1185">Reference proteome</keyword>
<reference evidence="10 11" key="2">
    <citation type="submission" date="2018-02" db="EMBL/GenBank/DDBJ databases">
        <title>Subsurface microbial communities from deep shales in Ohio and West Virginia, USA.</title>
        <authorList>
            <person name="Wrighton K."/>
        </authorList>
    </citation>
    <scope>NUCLEOTIDE SEQUENCE [LARGE SCALE GENOMIC DNA]</scope>
    <source>
        <strain evidence="10 11">UTICA-S1B9</strain>
    </source>
</reference>
<evidence type="ECO:0000313" key="9">
    <source>
        <dbReference type="EMBL" id="PPK53517.1"/>
    </source>
</evidence>
<keyword evidence="5 8" id="KW-1133">Transmembrane helix</keyword>
<evidence type="ECO:0000256" key="3">
    <source>
        <dbReference type="ARBA" id="ARBA00022475"/>
    </source>
</evidence>
<evidence type="ECO:0000256" key="7">
    <source>
        <dbReference type="PIRSR" id="PIRSR604254-1"/>
    </source>
</evidence>
<feature type="binding site" evidence="7">
    <location>
        <position position="76"/>
    </location>
    <ligand>
        <name>Zn(2+)</name>
        <dbReference type="ChEBI" id="CHEBI:29105"/>
    </ligand>
</feature>
<feature type="transmembrane region" description="Helical" evidence="8">
    <location>
        <begin position="89"/>
        <end position="111"/>
    </location>
</feature>
<dbReference type="GO" id="GO:0005886">
    <property type="term" value="C:plasma membrane"/>
    <property type="evidence" value="ECO:0007669"/>
    <property type="project" value="UniProtKB-SubCell"/>
</dbReference>
<comment type="similarity">
    <text evidence="2">Belongs to the UPF0073 (Hly-III) family.</text>
</comment>
<dbReference type="AlphaFoldDB" id="A0A2S6GAF9"/>
<gene>
    <name evidence="10" type="ORF">B0H24_100127</name>
    <name evidence="9" type="ORF">BY455_10127</name>
</gene>
<keyword evidence="4 8" id="KW-0812">Transmembrane</keyword>
<keyword evidence="6 8" id="KW-0472">Membrane</keyword>
<evidence type="ECO:0000256" key="1">
    <source>
        <dbReference type="ARBA" id="ARBA00004651"/>
    </source>
</evidence>
<accession>A0A2S6GAF9</accession>
<feature type="binding site" evidence="7">
    <location>
        <position position="202"/>
    </location>
    <ligand>
        <name>Zn(2+)</name>
        <dbReference type="ChEBI" id="CHEBI:29105"/>
    </ligand>
</feature>
<dbReference type="EMBL" id="PTIT01000001">
    <property type="protein sequence ID" value="PPK53517.1"/>
    <property type="molecule type" value="Genomic_DNA"/>
</dbReference>
<dbReference type="OrthoDB" id="9813689at2"/>
<protein>
    <submittedName>
        <fullName evidence="10">Hemolysin III</fullName>
    </submittedName>
</protein>
<feature type="transmembrane region" description="Helical" evidence="8">
    <location>
        <begin position="146"/>
        <end position="165"/>
    </location>
</feature>
<comment type="caution">
    <text evidence="10">The sequence shown here is derived from an EMBL/GenBank/DDBJ whole genome shotgun (WGS) entry which is preliminary data.</text>
</comment>
<evidence type="ECO:0000256" key="5">
    <source>
        <dbReference type="ARBA" id="ARBA00022989"/>
    </source>
</evidence>
<keyword evidence="3" id="KW-1003">Cell membrane</keyword>
<dbReference type="EMBL" id="PTIU01000001">
    <property type="protein sequence ID" value="PPK56331.1"/>
    <property type="molecule type" value="Genomic_DNA"/>
</dbReference>
<evidence type="ECO:0000256" key="2">
    <source>
        <dbReference type="ARBA" id="ARBA00008488"/>
    </source>
</evidence>
<dbReference type="Proteomes" id="UP000239648">
    <property type="component" value="Unassembled WGS sequence"/>
</dbReference>
<evidence type="ECO:0000313" key="11">
    <source>
        <dbReference type="Proteomes" id="UP000239446"/>
    </source>
</evidence>
<dbReference type="PANTHER" id="PTHR20855:SF3">
    <property type="entry name" value="LD03007P"/>
    <property type="match status" value="1"/>
</dbReference>
<feature type="binding site" evidence="7">
    <location>
        <position position="198"/>
    </location>
    <ligand>
        <name>Zn(2+)</name>
        <dbReference type="ChEBI" id="CHEBI:29105"/>
    </ligand>
</feature>
<evidence type="ECO:0000313" key="12">
    <source>
        <dbReference type="Proteomes" id="UP000239648"/>
    </source>
</evidence>
<keyword evidence="7" id="KW-0862">Zinc</keyword>